<dbReference type="Gene3D" id="2.40.160.20">
    <property type="match status" value="1"/>
</dbReference>
<keyword evidence="1" id="KW-0378">Hydrolase</keyword>
<evidence type="ECO:0000313" key="1">
    <source>
        <dbReference type="EMBL" id="ROU04027.1"/>
    </source>
</evidence>
<keyword evidence="2" id="KW-1185">Reference proteome</keyword>
<dbReference type="InterPro" id="IPR018550">
    <property type="entry name" value="Lipid-A_deacylase-rel"/>
</dbReference>
<gene>
    <name evidence="1" type="ORF">EAT49_01085</name>
</gene>
<proteinExistence type="predicted"/>
<dbReference type="Pfam" id="PF09411">
    <property type="entry name" value="PagL"/>
    <property type="match status" value="1"/>
</dbReference>
<reference evidence="1 2" key="1">
    <citation type="submission" date="2018-10" db="EMBL/GenBank/DDBJ databases">
        <title>Histidinibacterium lentulum gen. nov., sp. nov., a marine bacterium from the culture broth of Picochlorum sp. 122.</title>
        <authorList>
            <person name="Wang G."/>
        </authorList>
    </citation>
    <scope>NUCLEOTIDE SEQUENCE [LARGE SCALE GENOMIC DNA]</scope>
    <source>
        <strain evidence="1 2">B17</strain>
    </source>
</reference>
<dbReference type="OrthoDB" id="6199047at2"/>
<dbReference type="EMBL" id="RDRB01000001">
    <property type="protein sequence ID" value="ROU04027.1"/>
    <property type="molecule type" value="Genomic_DNA"/>
</dbReference>
<protein>
    <submittedName>
        <fullName evidence="1">Acyloxyacyl hydrolase</fullName>
    </submittedName>
</protein>
<dbReference type="Proteomes" id="UP000268016">
    <property type="component" value="Unassembled WGS sequence"/>
</dbReference>
<dbReference type="GO" id="GO:0016787">
    <property type="term" value="F:hydrolase activity"/>
    <property type="evidence" value="ECO:0007669"/>
    <property type="project" value="UniProtKB-KW"/>
</dbReference>
<comment type="caution">
    <text evidence="1">The sequence shown here is derived from an EMBL/GenBank/DDBJ whole genome shotgun (WGS) entry which is preliminary data.</text>
</comment>
<accession>A0A3N2R9D0</accession>
<dbReference type="AlphaFoldDB" id="A0A3N2R9D0"/>
<sequence>MDGTLAIIYLVTALTEMGYTHCPSGCLAVRDATPRLSLQAGAVEFQERRAGEEVYLEYALPAARGPFQPVTAVSVTSDESTWVGFGLRSEVPLWGTGLYYEGSLIPGYYDPGNGPDLGGQLQFRGSFGVAYAFENDIRIGLYYDHRSNSDTQDINPGLETYGLRVSIPFD</sequence>
<organism evidence="1 2">
    <name type="scientific">Histidinibacterium lentulum</name>
    <dbReference type="NCBI Taxonomy" id="2480588"/>
    <lineage>
        <taxon>Bacteria</taxon>
        <taxon>Pseudomonadati</taxon>
        <taxon>Pseudomonadota</taxon>
        <taxon>Alphaproteobacteria</taxon>
        <taxon>Rhodobacterales</taxon>
        <taxon>Paracoccaceae</taxon>
        <taxon>Histidinibacterium</taxon>
    </lineage>
</organism>
<dbReference type="RefSeq" id="WP_123640425.1">
    <property type="nucleotide sequence ID" value="NZ_ML119081.1"/>
</dbReference>
<evidence type="ECO:0000313" key="2">
    <source>
        <dbReference type="Proteomes" id="UP000268016"/>
    </source>
</evidence>
<name>A0A3N2R9D0_9RHOB</name>